<evidence type="ECO:0000256" key="2">
    <source>
        <dbReference type="PIRSR" id="PIRSR000097-1"/>
    </source>
</evidence>
<dbReference type="EMBL" id="HBFA01029636">
    <property type="protein sequence ID" value="CAD8680275.1"/>
    <property type="molecule type" value="Transcribed_RNA"/>
</dbReference>
<dbReference type="PIRSF" id="PIRSF000097">
    <property type="entry name" value="AKR"/>
    <property type="match status" value="1"/>
</dbReference>
<dbReference type="PRINTS" id="PR00069">
    <property type="entry name" value="ALDKETRDTASE"/>
</dbReference>
<reference evidence="6" key="1">
    <citation type="submission" date="2021-01" db="EMBL/GenBank/DDBJ databases">
        <authorList>
            <person name="Corre E."/>
            <person name="Pelletier E."/>
            <person name="Niang G."/>
            <person name="Scheremetjew M."/>
            <person name="Finn R."/>
            <person name="Kale V."/>
            <person name="Holt S."/>
            <person name="Cochrane G."/>
            <person name="Meng A."/>
            <person name="Brown T."/>
            <person name="Cohen L."/>
        </authorList>
    </citation>
    <scope>NUCLEOTIDE SEQUENCE</scope>
    <source>
        <strain evidence="6">CCMP722</strain>
    </source>
</reference>
<protein>
    <recommendedName>
        <fullName evidence="5">NADP-dependent oxidoreductase domain-containing protein</fullName>
    </recommendedName>
</protein>
<feature type="active site" description="Proton donor" evidence="2">
    <location>
        <position position="52"/>
    </location>
</feature>
<dbReference type="PROSITE" id="PS00063">
    <property type="entry name" value="ALDOKETO_REDUCTASE_3"/>
    <property type="match status" value="1"/>
</dbReference>
<feature type="site" description="Lowers pKa of active site Tyr" evidence="4">
    <location>
        <position position="81"/>
    </location>
</feature>
<dbReference type="FunFam" id="3.20.20.100:FF:000002">
    <property type="entry name" value="2,5-diketo-D-gluconic acid reductase A"/>
    <property type="match status" value="1"/>
</dbReference>
<dbReference type="CDD" id="cd19071">
    <property type="entry name" value="AKR_AKR1-5-like"/>
    <property type="match status" value="1"/>
</dbReference>
<sequence length="327" mass="36400">MADRNGLFTLNNGLKMPAVGLGTWKSKPGEVQAAVEHALRVGYRHIDCAPVYGNQNEVGAAFATVFGEGAIKRDEVWITSKIFPKVKAEEYEAQCREILSELGVEQLDLCLLHWPTIEHSTLLEMWAAMEGLLSKGLTKTIGVSNFSVEKLNQILPSAKVVPAVNQVELHPTWHQRDLRAFCLDKGIHLSAYCPLGSPDQWAADGLNRKCTGVPPLADERVKEVATRVGKTPAQVLLRWGVQMDSSVLPKSVTPNRIEENLKVTDGWELSQEDMAALSDWTPQYRLLHGAFHTGPSKAYKTLRDLWDEDTSYLEGRDFEIPPGFKLQ</sequence>
<dbReference type="SUPFAM" id="SSF51430">
    <property type="entry name" value="NAD(P)-linked oxidoreductase"/>
    <property type="match status" value="1"/>
</dbReference>
<feature type="binding site" evidence="3">
    <location>
        <position position="113"/>
    </location>
    <ligand>
        <name>substrate</name>
    </ligand>
</feature>
<evidence type="ECO:0000256" key="3">
    <source>
        <dbReference type="PIRSR" id="PIRSR000097-2"/>
    </source>
</evidence>
<accession>A0A7S0WSD9</accession>
<dbReference type="PANTHER" id="PTHR11732">
    <property type="entry name" value="ALDO/KETO REDUCTASE"/>
    <property type="match status" value="1"/>
</dbReference>
<evidence type="ECO:0000256" key="1">
    <source>
        <dbReference type="ARBA" id="ARBA00023002"/>
    </source>
</evidence>
<feature type="domain" description="NADP-dependent oxidoreductase" evidence="5">
    <location>
        <begin position="19"/>
        <end position="277"/>
    </location>
</feature>
<proteinExistence type="predicted"/>
<organism evidence="6">
    <name type="scientific">Pyramimonas obovata</name>
    <dbReference type="NCBI Taxonomy" id="1411642"/>
    <lineage>
        <taxon>Eukaryota</taxon>
        <taxon>Viridiplantae</taxon>
        <taxon>Chlorophyta</taxon>
        <taxon>Pyramimonadophyceae</taxon>
        <taxon>Pyramimonadales</taxon>
        <taxon>Pyramimonadaceae</taxon>
        <taxon>Pyramimonas</taxon>
        <taxon>Pyramimonas incertae sedis</taxon>
    </lineage>
</organism>
<evidence type="ECO:0000313" key="6">
    <source>
        <dbReference type="EMBL" id="CAD8680275.1"/>
    </source>
</evidence>
<name>A0A7S0WSD9_9CHLO</name>
<dbReference type="InterPro" id="IPR023210">
    <property type="entry name" value="NADP_OxRdtase_dom"/>
</dbReference>
<gene>
    <name evidence="6" type="ORF">POBO1169_LOCUS14950</name>
</gene>
<dbReference type="AlphaFoldDB" id="A0A7S0WSD9"/>
<evidence type="ECO:0000259" key="5">
    <source>
        <dbReference type="Pfam" id="PF00248"/>
    </source>
</evidence>
<dbReference type="PROSITE" id="PS00798">
    <property type="entry name" value="ALDOKETO_REDUCTASE_1"/>
    <property type="match status" value="1"/>
</dbReference>
<dbReference type="PROSITE" id="PS00062">
    <property type="entry name" value="ALDOKETO_REDUCTASE_2"/>
    <property type="match status" value="1"/>
</dbReference>
<dbReference type="InterPro" id="IPR018170">
    <property type="entry name" value="Aldo/ket_reductase_CS"/>
</dbReference>
<dbReference type="GO" id="GO:0016616">
    <property type="term" value="F:oxidoreductase activity, acting on the CH-OH group of donors, NAD or NADP as acceptor"/>
    <property type="evidence" value="ECO:0007669"/>
    <property type="project" value="UniProtKB-ARBA"/>
</dbReference>
<dbReference type="InterPro" id="IPR020471">
    <property type="entry name" value="AKR"/>
</dbReference>
<dbReference type="InterPro" id="IPR036812">
    <property type="entry name" value="NAD(P)_OxRdtase_dom_sf"/>
</dbReference>
<dbReference type="Pfam" id="PF00248">
    <property type="entry name" value="Aldo_ket_red"/>
    <property type="match status" value="1"/>
</dbReference>
<keyword evidence="1" id="KW-0560">Oxidoreductase</keyword>
<dbReference type="Gene3D" id="3.20.20.100">
    <property type="entry name" value="NADP-dependent oxidoreductase domain"/>
    <property type="match status" value="1"/>
</dbReference>
<evidence type="ECO:0000256" key="4">
    <source>
        <dbReference type="PIRSR" id="PIRSR000097-3"/>
    </source>
</evidence>